<dbReference type="InterPro" id="IPR029058">
    <property type="entry name" value="AB_hydrolase_fold"/>
</dbReference>
<proteinExistence type="predicted"/>
<dbReference type="InterPro" id="IPR050266">
    <property type="entry name" value="AB_hydrolase_sf"/>
</dbReference>
<protein>
    <submittedName>
        <fullName evidence="2">Oxidoreductase</fullName>
    </submittedName>
</protein>
<dbReference type="EMBL" id="BMUT01000014">
    <property type="protein sequence ID" value="GGY02312.1"/>
    <property type="molecule type" value="Genomic_DNA"/>
</dbReference>
<dbReference type="SUPFAM" id="SSF53474">
    <property type="entry name" value="alpha/beta-Hydrolases"/>
    <property type="match status" value="1"/>
</dbReference>
<dbReference type="InterPro" id="IPR000073">
    <property type="entry name" value="AB_hydrolase_1"/>
</dbReference>
<organism evidence="2 3">
    <name type="scientific">Streptomyces hiroshimensis</name>
    <dbReference type="NCBI Taxonomy" id="66424"/>
    <lineage>
        <taxon>Bacteria</taxon>
        <taxon>Bacillati</taxon>
        <taxon>Actinomycetota</taxon>
        <taxon>Actinomycetes</taxon>
        <taxon>Kitasatosporales</taxon>
        <taxon>Streptomycetaceae</taxon>
        <taxon>Streptomyces</taxon>
    </lineage>
</organism>
<comment type="caution">
    <text evidence="2">The sequence shown here is derived from an EMBL/GenBank/DDBJ whole genome shotgun (WGS) entry which is preliminary data.</text>
</comment>
<sequence>MRNVALPAGVIEYDEIGSGPPVVLLHGLIMDHTLWDRVLPLLPQGFTYVRPVLPLGAHRQPMKPDADLTLRGLVRLLADFLDALGLDGVTLVHSDWGGGLFLTAHGLDRRIARQVILPCEAFGNFPPGLPGKMLTLTVRLPGGLRFAAGGLRVGALRRLPMMFGQMGRRPLPDALVHRWTEPLLSDPRIRRDLLAYCRGPLDKKELVRDTEALRRFAGDALVLWSPDNRVMPLEHGRRLAELLPAGRYAEVPGAYVLSQLDEPETVAREIGRFLTSPPSAR</sequence>
<accession>A0ABQ2Z4M1</accession>
<dbReference type="Gene3D" id="3.40.50.1820">
    <property type="entry name" value="alpha/beta hydrolase"/>
    <property type="match status" value="1"/>
</dbReference>
<evidence type="ECO:0000313" key="3">
    <source>
        <dbReference type="Proteomes" id="UP000659223"/>
    </source>
</evidence>
<feature type="domain" description="AB hydrolase-1" evidence="1">
    <location>
        <begin position="22"/>
        <end position="268"/>
    </location>
</feature>
<dbReference type="Proteomes" id="UP000659223">
    <property type="component" value="Unassembled WGS sequence"/>
</dbReference>
<gene>
    <name evidence="2" type="ORF">GCM10010324_56520</name>
</gene>
<dbReference type="PANTHER" id="PTHR43798">
    <property type="entry name" value="MONOACYLGLYCEROL LIPASE"/>
    <property type="match status" value="1"/>
</dbReference>
<name>A0ABQ2Z4M1_9ACTN</name>
<keyword evidence="3" id="KW-1185">Reference proteome</keyword>
<reference evidence="3" key="1">
    <citation type="journal article" date="2019" name="Int. J. Syst. Evol. Microbiol.">
        <title>The Global Catalogue of Microorganisms (GCM) 10K type strain sequencing project: providing services to taxonomists for standard genome sequencing and annotation.</title>
        <authorList>
            <consortium name="The Broad Institute Genomics Platform"/>
            <consortium name="The Broad Institute Genome Sequencing Center for Infectious Disease"/>
            <person name="Wu L."/>
            <person name="Ma J."/>
        </authorList>
    </citation>
    <scope>NUCLEOTIDE SEQUENCE [LARGE SCALE GENOMIC DNA]</scope>
    <source>
        <strain evidence="3">JCM 4586</strain>
    </source>
</reference>
<dbReference type="RefSeq" id="WP_190024582.1">
    <property type="nucleotide sequence ID" value="NZ_BMUT01000014.1"/>
</dbReference>
<evidence type="ECO:0000313" key="2">
    <source>
        <dbReference type="EMBL" id="GGY02312.1"/>
    </source>
</evidence>
<dbReference type="Pfam" id="PF12697">
    <property type="entry name" value="Abhydrolase_6"/>
    <property type="match status" value="1"/>
</dbReference>
<evidence type="ECO:0000259" key="1">
    <source>
        <dbReference type="Pfam" id="PF12697"/>
    </source>
</evidence>